<evidence type="ECO:0000313" key="2">
    <source>
        <dbReference type="Proteomes" id="UP000492821"/>
    </source>
</evidence>
<sequence length="226" mass="26505">MAKNGRNVIIDDCFDPDIVTLALTYILKPKDICFARLSTNEKYGMMLFGARYGLPPEHVSRLIDRSIYGDLVQYAWEKSNLYLMEMLPKVRIPEIDFLQDFKKVDEKVMVHFVPKYVEHDMYLEEYLLCLNKVVVSQDERQNEVCAIDSCGLRNKNRSIYADLVQYAWERQNKQEFFSKYLEHGHYLKTLQNIKSANIVAIPIVWLALCLLACLFGDPWHIRKPSQ</sequence>
<name>A0A7E4VU75_PANRE</name>
<keyword evidence="1" id="KW-1133">Transmembrane helix</keyword>
<protein>
    <submittedName>
        <fullName evidence="3">UPF0481 protein At3g47200-like</fullName>
    </submittedName>
</protein>
<reference evidence="3" key="2">
    <citation type="submission" date="2020-10" db="UniProtKB">
        <authorList>
            <consortium name="WormBaseParasite"/>
        </authorList>
    </citation>
    <scope>IDENTIFICATION</scope>
</reference>
<evidence type="ECO:0000256" key="1">
    <source>
        <dbReference type="SAM" id="Phobius"/>
    </source>
</evidence>
<keyword evidence="1" id="KW-0812">Transmembrane</keyword>
<organism evidence="2 3">
    <name type="scientific">Panagrellus redivivus</name>
    <name type="common">Microworm</name>
    <dbReference type="NCBI Taxonomy" id="6233"/>
    <lineage>
        <taxon>Eukaryota</taxon>
        <taxon>Metazoa</taxon>
        <taxon>Ecdysozoa</taxon>
        <taxon>Nematoda</taxon>
        <taxon>Chromadorea</taxon>
        <taxon>Rhabditida</taxon>
        <taxon>Tylenchina</taxon>
        <taxon>Panagrolaimomorpha</taxon>
        <taxon>Panagrolaimoidea</taxon>
        <taxon>Panagrolaimidae</taxon>
        <taxon>Panagrellus</taxon>
    </lineage>
</organism>
<dbReference type="AlphaFoldDB" id="A0A7E4VU75"/>
<dbReference type="Proteomes" id="UP000492821">
    <property type="component" value="Unassembled WGS sequence"/>
</dbReference>
<reference evidence="2" key="1">
    <citation type="journal article" date="2013" name="Genetics">
        <title>The draft genome and transcriptome of Panagrellus redivivus are shaped by the harsh demands of a free-living lifestyle.</title>
        <authorList>
            <person name="Srinivasan J."/>
            <person name="Dillman A.R."/>
            <person name="Macchietto M.G."/>
            <person name="Heikkinen L."/>
            <person name="Lakso M."/>
            <person name="Fracchia K.M."/>
            <person name="Antoshechkin I."/>
            <person name="Mortazavi A."/>
            <person name="Wong G."/>
            <person name="Sternberg P.W."/>
        </authorList>
    </citation>
    <scope>NUCLEOTIDE SEQUENCE [LARGE SCALE GENOMIC DNA]</scope>
    <source>
        <strain evidence="2">MT8872</strain>
    </source>
</reference>
<accession>A0A7E4VU75</accession>
<feature type="transmembrane region" description="Helical" evidence="1">
    <location>
        <begin position="198"/>
        <end position="216"/>
    </location>
</feature>
<dbReference type="WBParaSite" id="Pan_g3284.t1">
    <property type="protein sequence ID" value="Pan_g3284.t1"/>
    <property type="gene ID" value="Pan_g3284"/>
</dbReference>
<keyword evidence="1" id="KW-0472">Membrane</keyword>
<evidence type="ECO:0000313" key="3">
    <source>
        <dbReference type="WBParaSite" id="Pan_g3284.t1"/>
    </source>
</evidence>
<proteinExistence type="predicted"/>
<keyword evidence="2" id="KW-1185">Reference proteome</keyword>